<keyword evidence="2" id="KW-1185">Reference proteome</keyword>
<name>A0A4Y7RUB1_COPMI</name>
<dbReference type="AlphaFoldDB" id="A0A4Y7RUB1"/>
<dbReference type="Proteomes" id="UP000298030">
    <property type="component" value="Unassembled WGS sequence"/>
</dbReference>
<proteinExistence type="predicted"/>
<evidence type="ECO:0000313" key="2">
    <source>
        <dbReference type="Proteomes" id="UP000298030"/>
    </source>
</evidence>
<evidence type="ECO:0000313" key="1">
    <source>
        <dbReference type="EMBL" id="TEB12463.1"/>
    </source>
</evidence>
<feature type="non-terminal residue" evidence="1">
    <location>
        <position position="71"/>
    </location>
</feature>
<comment type="caution">
    <text evidence="1">The sequence shown here is derived from an EMBL/GenBank/DDBJ whole genome shotgun (WGS) entry which is preliminary data.</text>
</comment>
<organism evidence="1 2">
    <name type="scientific">Coprinellus micaceus</name>
    <name type="common">Glistening ink-cap mushroom</name>
    <name type="synonym">Coprinus micaceus</name>
    <dbReference type="NCBI Taxonomy" id="71717"/>
    <lineage>
        <taxon>Eukaryota</taxon>
        <taxon>Fungi</taxon>
        <taxon>Dikarya</taxon>
        <taxon>Basidiomycota</taxon>
        <taxon>Agaricomycotina</taxon>
        <taxon>Agaricomycetes</taxon>
        <taxon>Agaricomycetidae</taxon>
        <taxon>Agaricales</taxon>
        <taxon>Agaricineae</taxon>
        <taxon>Psathyrellaceae</taxon>
        <taxon>Coprinellus</taxon>
    </lineage>
</organism>
<reference evidence="1 2" key="1">
    <citation type="journal article" date="2019" name="Nat. Ecol. Evol.">
        <title>Megaphylogeny resolves global patterns of mushroom evolution.</title>
        <authorList>
            <person name="Varga T."/>
            <person name="Krizsan K."/>
            <person name="Foldi C."/>
            <person name="Dima B."/>
            <person name="Sanchez-Garcia M."/>
            <person name="Sanchez-Ramirez S."/>
            <person name="Szollosi G.J."/>
            <person name="Szarkandi J.G."/>
            <person name="Papp V."/>
            <person name="Albert L."/>
            <person name="Andreopoulos W."/>
            <person name="Angelini C."/>
            <person name="Antonin V."/>
            <person name="Barry K.W."/>
            <person name="Bougher N.L."/>
            <person name="Buchanan P."/>
            <person name="Buyck B."/>
            <person name="Bense V."/>
            <person name="Catcheside P."/>
            <person name="Chovatia M."/>
            <person name="Cooper J."/>
            <person name="Damon W."/>
            <person name="Desjardin D."/>
            <person name="Finy P."/>
            <person name="Geml J."/>
            <person name="Haridas S."/>
            <person name="Hughes K."/>
            <person name="Justo A."/>
            <person name="Karasinski D."/>
            <person name="Kautmanova I."/>
            <person name="Kiss B."/>
            <person name="Kocsube S."/>
            <person name="Kotiranta H."/>
            <person name="LaButti K.M."/>
            <person name="Lechner B.E."/>
            <person name="Liimatainen K."/>
            <person name="Lipzen A."/>
            <person name="Lukacs Z."/>
            <person name="Mihaltcheva S."/>
            <person name="Morgado L.N."/>
            <person name="Niskanen T."/>
            <person name="Noordeloos M.E."/>
            <person name="Ohm R.A."/>
            <person name="Ortiz-Santana B."/>
            <person name="Ovrebo C."/>
            <person name="Racz N."/>
            <person name="Riley R."/>
            <person name="Savchenko A."/>
            <person name="Shiryaev A."/>
            <person name="Soop K."/>
            <person name="Spirin V."/>
            <person name="Szebenyi C."/>
            <person name="Tomsovsky M."/>
            <person name="Tulloss R.E."/>
            <person name="Uehling J."/>
            <person name="Grigoriev I.V."/>
            <person name="Vagvolgyi C."/>
            <person name="Papp T."/>
            <person name="Martin F.M."/>
            <person name="Miettinen O."/>
            <person name="Hibbett D.S."/>
            <person name="Nagy L.G."/>
        </authorList>
    </citation>
    <scope>NUCLEOTIDE SEQUENCE [LARGE SCALE GENOMIC DNA]</scope>
    <source>
        <strain evidence="1 2">FP101781</strain>
    </source>
</reference>
<protein>
    <submittedName>
        <fullName evidence="1">Uncharacterized protein</fullName>
    </submittedName>
</protein>
<gene>
    <name evidence="1" type="ORF">FA13DRAFT_1748500</name>
</gene>
<dbReference type="EMBL" id="QPFP01000432">
    <property type="protein sequence ID" value="TEB12463.1"/>
    <property type="molecule type" value="Genomic_DNA"/>
</dbReference>
<accession>A0A4Y7RUB1</accession>
<sequence>MVKVGRRWHHGITCTSVGWRAKSAKSIRAEIEVSRAARYLMRWHWHLPLPESYRRRTAPAPPPPPPVHRSC</sequence>